<protein>
    <submittedName>
        <fullName evidence="1">Uncharacterized protein</fullName>
    </submittedName>
</protein>
<reference evidence="1" key="1">
    <citation type="submission" date="2018-05" db="EMBL/GenBank/DDBJ databases">
        <authorList>
            <person name="Lanie J.A."/>
            <person name="Ng W.-L."/>
            <person name="Kazmierczak K.M."/>
            <person name="Andrzejewski T.M."/>
            <person name="Davidsen T.M."/>
            <person name="Wayne K.J."/>
            <person name="Tettelin H."/>
            <person name="Glass J.I."/>
            <person name="Rusch D."/>
            <person name="Podicherti R."/>
            <person name="Tsui H.-C.T."/>
            <person name="Winkler M.E."/>
        </authorList>
    </citation>
    <scope>NUCLEOTIDE SEQUENCE</scope>
</reference>
<accession>A0A381ZXZ4</accession>
<feature type="non-terminal residue" evidence="1">
    <location>
        <position position="1"/>
    </location>
</feature>
<proteinExistence type="predicted"/>
<sequence>ITPLYPSKSPASALTNVDLPDPFGPIKQVNDWSGI</sequence>
<gene>
    <name evidence="1" type="ORF">METZ01_LOCUS146586</name>
</gene>
<organism evidence="1">
    <name type="scientific">marine metagenome</name>
    <dbReference type="NCBI Taxonomy" id="408172"/>
    <lineage>
        <taxon>unclassified sequences</taxon>
        <taxon>metagenomes</taxon>
        <taxon>ecological metagenomes</taxon>
    </lineage>
</organism>
<evidence type="ECO:0000313" key="1">
    <source>
        <dbReference type="EMBL" id="SVA93732.1"/>
    </source>
</evidence>
<dbReference type="AlphaFoldDB" id="A0A381ZXZ4"/>
<dbReference type="EMBL" id="UINC01022980">
    <property type="protein sequence ID" value="SVA93732.1"/>
    <property type="molecule type" value="Genomic_DNA"/>
</dbReference>
<name>A0A381ZXZ4_9ZZZZ</name>